<dbReference type="RefSeq" id="WP_092596444.1">
    <property type="nucleotide sequence ID" value="NZ_FNFI01000004.1"/>
</dbReference>
<keyword evidence="1" id="KW-0472">Membrane</keyword>
<evidence type="ECO:0000313" key="2">
    <source>
        <dbReference type="EMBL" id="SDK03437.1"/>
    </source>
</evidence>
<reference evidence="3" key="1">
    <citation type="submission" date="2016-10" db="EMBL/GenBank/DDBJ databases">
        <authorList>
            <person name="Varghese N."/>
            <person name="Submissions S."/>
        </authorList>
    </citation>
    <scope>NUCLEOTIDE SEQUENCE [LARGE SCALE GENOMIC DNA]</scope>
    <source>
        <strain evidence="3">CGMCC 1.8911</strain>
    </source>
</reference>
<gene>
    <name evidence="2" type="ORF">SAMN05216187_104139</name>
</gene>
<feature type="transmembrane region" description="Helical" evidence="1">
    <location>
        <begin position="7"/>
        <end position="24"/>
    </location>
</feature>
<dbReference type="EMBL" id="FNFI01000004">
    <property type="protein sequence ID" value="SDK03437.1"/>
    <property type="molecule type" value="Genomic_DNA"/>
</dbReference>
<proteinExistence type="predicted"/>
<evidence type="ECO:0000256" key="1">
    <source>
        <dbReference type="SAM" id="Phobius"/>
    </source>
</evidence>
<feature type="transmembrane region" description="Helical" evidence="1">
    <location>
        <begin position="30"/>
        <end position="48"/>
    </location>
</feature>
<keyword evidence="1" id="KW-1133">Transmembrane helix</keyword>
<protein>
    <submittedName>
        <fullName evidence="2">Uncharacterized protein</fullName>
    </submittedName>
</protein>
<sequence>MNEHKQKIIYTGALLVIFLILANTMIEVNWSLQVIAVLFAGYYIFLSVRELKKENKDTN</sequence>
<name>A0A1G8YL98_9STAP</name>
<organism evidence="2 3">
    <name type="scientific">Jeotgalicoccus aerolatus</name>
    <dbReference type="NCBI Taxonomy" id="709510"/>
    <lineage>
        <taxon>Bacteria</taxon>
        <taxon>Bacillati</taxon>
        <taxon>Bacillota</taxon>
        <taxon>Bacilli</taxon>
        <taxon>Bacillales</taxon>
        <taxon>Staphylococcaceae</taxon>
        <taxon>Jeotgalicoccus</taxon>
    </lineage>
</organism>
<accession>A0A1G8YL98</accession>
<evidence type="ECO:0000313" key="3">
    <source>
        <dbReference type="Proteomes" id="UP000242700"/>
    </source>
</evidence>
<dbReference type="STRING" id="586411.SAMN05216187_104139"/>
<keyword evidence="1" id="KW-0812">Transmembrane</keyword>
<dbReference type="AlphaFoldDB" id="A0A1G8YL98"/>
<dbReference type="Proteomes" id="UP000242700">
    <property type="component" value="Unassembled WGS sequence"/>
</dbReference>
<dbReference type="OrthoDB" id="2418515at2"/>